<evidence type="ECO:0000313" key="2">
    <source>
        <dbReference type="EMBL" id="GAC91999.1"/>
    </source>
</evidence>
<keyword evidence="1" id="KW-0472">Membrane</keyword>
<feature type="transmembrane region" description="Helical" evidence="1">
    <location>
        <begin position="20"/>
        <end position="40"/>
    </location>
</feature>
<dbReference type="AlphaFoldDB" id="R4G200"/>
<keyword evidence="1" id="KW-1133">Transmembrane helix</keyword>
<accession>R4G200</accession>
<proteinExistence type="predicted"/>
<evidence type="ECO:0000313" key="3">
    <source>
        <dbReference type="Proteomes" id="UP000013057"/>
    </source>
</evidence>
<dbReference type="EMBL" id="BARH01000023">
    <property type="protein sequence ID" value="GAC91999.1"/>
    <property type="molecule type" value="Genomic_DNA"/>
</dbReference>
<dbReference type="Proteomes" id="UP000013057">
    <property type="component" value="Unassembled WGS sequence"/>
</dbReference>
<comment type="caution">
    <text evidence="2">The sequence shown here is derived from an EMBL/GenBank/DDBJ whole genome shotgun (WGS) entry which is preliminary data.</text>
</comment>
<protein>
    <submittedName>
        <fullName evidence="2">Uncharacterized protein</fullName>
    </submittedName>
</protein>
<organism evidence="2 3">
    <name type="scientific">Anoxybacillus flavithermus NBRC 109594</name>
    <dbReference type="NCBI Taxonomy" id="1315967"/>
    <lineage>
        <taxon>Bacteria</taxon>
        <taxon>Bacillati</taxon>
        <taxon>Bacillota</taxon>
        <taxon>Bacilli</taxon>
        <taxon>Bacillales</taxon>
        <taxon>Anoxybacillaceae</taxon>
        <taxon>Anoxybacillus</taxon>
    </lineage>
</organism>
<name>R4G200_9BACL</name>
<keyword evidence="1" id="KW-0812">Transmembrane</keyword>
<sequence length="44" mass="5197">MIFDVEKSVFLFVNDFAFCFPLNAVSSFLFSSQLFLQYMLKSFQ</sequence>
<evidence type="ECO:0000256" key="1">
    <source>
        <dbReference type="SAM" id="Phobius"/>
    </source>
</evidence>
<gene>
    <name evidence="2" type="ORF">KN10_2435</name>
</gene>
<reference evidence="3" key="1">
    <citation type="journal article" date="2013" name="Genome">
        <title>Draft Genome Sequence of a Thermophilic Member of the Bacillaceae, Anoxybacillus flavithermus Strain Kn10, Isolated from the Kan-nawa Hot Spring in Japan.</title>
        <authorList>
            <person name="Matsutani M."/>
            <person name="Shirakihara Y."/>
            <person name="Imada K."/>
            <person name="Yakushi T."/>
            <person name="Matsushita K."/>
        </authorList>
    </citation>
    <scope>NUCLEOTIDE SEQUENCE [LARGE SCALE GENOMIC DNA]</scope>
    <source>
        <strain evidence="3">NBRC 109594</strain>
    </source>
</reference>